<keyword evidence="6" id="KW-1185">Reference proteome</keyword>
<protein>
    <recommendedName>
        <fullName evidence="4">SOCS box domain-containing protein</fullName>
    </recommendedName>
</protein>
<proteinExistence type="predicted"/>
<feature type="repeat" description="ANK" evidence="3">
    <location>
        <begin position="226"/>
        <end position="260"/>
    </location>
</feature>
<evidence type="ECO:0000256" key="2">
    <source>
        <dbReference type="ARBA" id="ARBA00023043"/>
    </source>
</evidence>
<evidence type="ECO:0000313" key="5">
    <source>
        <dbReference type="EMBL" id="CAG5125470.1"/>
    </source>
</evidence>
<accession>A0A8S3ZCB7</accession>
<dbReference type="InterPro" id="IPR036036">
    <property type="entry name" value="SOCS_box-like_dom_sf"/>
</dbReference>
<feature type="repeat" description="ANK" evidence="3">
    <location>
        <begin position="67"/>
        <end position="101"/>
    </location>
</feature>
<gene>
    <name evidence="5" type="ORF">CUNI_LOCUS11028</name>
</gene>
<sequence>MENIDWEHIHFNELDTILRINSQDTSVIDEEVGKSTTPLCLACKFKREDLLTVLLFHRARTDKRSSNGKLPLHYACNHASGNRGMVRKLLEAKAEIDARDSSGNTSLHLACKQANIPVVELLIENGATVNLGDRNGETPLVVACYSFSTDLVNVLLKAGSDPNVLGGCPVQVAVGYSSPALLNLLIAAGAHLTGRGYLSLACVYGHFSIIKTLLESGADVNELNFMNMTPLHSALYAPQSSTNIARLLLRSGANIHAAPLLHLACDKSDTAKIKLLLAYGADANVRDHLGCSPLIKLVDFFQNGLLEPKKRHLQTMRLLIAAGSKLSQGHLSGTNMTNWLTEPMSVELKATLELLVYMAANPPDLQFQCRIVIRRSIPPNKDEHIVELPLPPKIIRYLTFDEIE</sequence>
<name>A0A8S3ZCB7_9EUPU</name>
<dbReference type="PANTHER" id="PTHR24161:SF85">
    <property type="entry name" value="PALMITOYLTRANSFERASE HIP14"/>
    <property type="match status" value="1"/>
</dbReference>
<dbReference type="InterPro" id="IPR036770">
    <property type="entry name" value="Ankyrin_rpt-contain_sf"/>
</dbReference>
<organism evidence="5 6">
    <name type="scientific">Candidula unifasciata</name>
    <dbReference type="NCBI Taxonomy" id="100452"/>
    <lineage>
        <taxon>Eukaryota</taxon>
        <taxon>Metazoa</taxon>
        <taxon>Spiralia</taxon>
        <taxon>Lophotrochozoa</taxon>
        <taxon>Mollusca</taxon>
        <taxon>Gastropoda</taxon>
        <taxon>Heterobranchia</taxon>
        <taxon>Euthyneura</taxon>
        <taxon>Panpulmonata</taxon>
        <taxon>Eupulmonata</taxon>
        <taxon>Stylommatophora</taxon>
        <taxon>Helicina</taxon>
        <taxon>Helicoidea</taxon>
        <taxon>Geomitridae</taxon>
        <taxon>Candidula</taxon>
    </lineage>
</organism>
<feature type="domain" description="SOCS box" evidence="4">
    <location>
        <begin position="347"/>
        <end position="404"/>
    </location>
</feature>
<feature type="repeat" description="ANK" evidence="3">
    <location>
        <begin position="256"/>
        <end position="288"/>
    </location>
</feature>
<dbReference type="SUPFAM" id="SSF48403">
    <property type="entry name" value="Ankyrin repeat"/>
    <property type="match status" value="1"/>
</dbReference>
<dbReference type="GO" id="GO:0035556">
    <property type="term" value="P:intracellular signal transduction"/>
    <property type="evidence" value="ECO:0007669"/>
    <property type="project" value="InterPro"/>
</dbReference>
<dbReference type="Gene3D" id="1.10.750.20">
    <property type="entry name" value="SOCS box"/>
    <property type="match status" value="1"/>
</dbReference>
<dbReference type="PRINTS" id="PR01415">
    <property type="entry name" value="ANKYRIN"/>
</dbReference>
<dbReference type="SMART" id="SM00969">
    <property type="entry name" value="SOCS_box"/>
    <property type="match status" value="1"/>
</dbReference>
<dbReference type="PROSITE" id="PS50225">
    <property type="entry name" value="SOCS"/>
    <property type="match status" value="1"/>
</dbReference>
<keyword evidence="2 3" id="KW-0040">ANK repeat</keyword>
<dbReference type="Pfam" id="PF07525">
    <property type="entry name" value="SOCS_box"/>
    <property type="match status" value="1"/>
</dbReference>
<keyword evidence="1" id="KW-0677">Repeat</keyword>
<dbReference type="Pfam" id="PF12796">
    <property type="entry name" value="Ank_2"/>
    <property type="match status" value="2"/>
</dbReference>
<dbReference type="InterPro" id="IPR001496">
    <property type="entry name" value="SOCS_box"/>
</dbReference>
<dbReference type="PANTHER" id="PTHR24161">
    <property type="entry name" value="ANK_REP_REGION DOMAIN-CONTAINING PROTEIN-RELATED"/>
    <property type="match status" value="1"/>
</dbReference>
<dbReference type="AlphaFoldDB" id="A0A8S3ZCB7"/>
<dbReference type="InterPro" id="IPR002110">
    <property type="entry name" value="Ankyrin_rpt"/>
</dbReference>
<reference evidence="5" key="1">
    <citation type="submission" date="2021-04" db="EMBL/GenBank/DDBJ databases">
        <authorList>
            <consortium name="Molecular Ecology Group"/>
        </authorList>
    </citation>
    <scope>NUCLEOTIDE SEQUENCE</scope>
</reference>
<evidence type="ECO:0000259" key="4">
    <source>
        <dbReference type="PROSITE" id="PS50225"/>
    </source>
</evidence>
<evidence type="ECO:0000256" key="3">
    <source>
        <dbReference type="PROSITE-ProRule" id="PRU00023"/>
    </source>
</evidence>
<dbReference type="Gene3D" id="1.25.40.20">
    <property type="entry name" value="Ankyrin repeat-containing domain"/>
    <property type="match status" value="3"/>
</dbReference>
<dbReference type="PROSITE" id="PS50297">
    <property type="entry name" value="ANK_REP_REGION"/>
    <property type="match status" value="6"/>
</dbReference>
<dbReference type="CDD" id="cd03587">
    <property type="entry name" value="SOCS"/>
    <property type="match status" value="1"/>
</dbReference>
<evidence type="ECO:0000256" key="1">
    <source>
        <dbReference type="ARBA" id="ARBA00022737"/>
    </source>
</evidence>
<dbReference type="OrthoDB" id="20872at2759"/>
<evidence type="ECO:0000313" key="6">
    <source>
        <dbReference type="Proteomes" id="UP000678393"/>
    </source>
</evidence>
<dbReference type="PROSITE" id="PS50088">
    <property type="entry name" value="ANK_REPEAT"/>
    <property type="match status" value="6"/>
</dbReference>
<feature type="repeat" description="ANK" evidence="3">
    <location>
        <begin position="193"/>
        <end position="225"/>
    </location>
</feature>
<comment type="caution">
    <text evidence="5">The sequence shown here is derived from an EMBL/GenBank/DDBJ whole genome shotgun (WGS) entry which is preliminary data.</text>
</comment>
<feature type="repeat" description="ANK" evidence="3">
    <location>
        <begin position="135"/>
        <end position="167"/>
    </location>
</feature>
<feature type="repeat" description="ANK" evidence="3">
    <location>
        <begin position="102"/>
        <end position="134"/>
    </location>
</feature>
<dbReference type="SMART" id="SM00248">
    <property type="entry name" value="ANK"/>
    <property type="match status" value="8"/>
</dbReference>
<dbReference type="EMBL" id="CAJHNH020002067">
    <property type="protein sequence ID" value="CAG5125470.1"/>
    <property type="molecule type" value="Genomic_DNA"/>
</dbReference>
<dbReference type="SUPFAM" id="SSF158235">
    <property type="entry name" value="SOCS box-like"/>
    <property type="match status" value="1"/>
</dbReference>
<dbReference type="Proteomes" id="UP000678393">
    <property type="component" value="Unassembled WGS sequence"/>
</dbReference>